<evidence type="ECO:0000256" key="16">
    <source>
        <dbReference type="SAM" id="MobiDB-lite"/>
    </source>
</evidence>
<feature type="region of interest" description="Disordered" evidence="16">
    <location>
        <begin position="767"/>
        <end position="789"/>
    </location>
</feature>
<dbReference type="Gene3D" id="3.50.50.80">
    <property type="entry name" value="Ubiquitin-activating enzyme E1, inactive adenylation domain, subdomain 1"/>
    <property type="match status" value="1"/>
</dbReference>
<dbReference type="AlphaFoldDB" id="A0A9J7KPA3"/>
<dbReference type="InterPro" id="IPR032418">
    <property type="entry name" value="E1_FCCH"/>
</dbReference>
<dbReference type="FunFam" id="3.10.290.60:FF:000003">
    <property type="entry name" value="Ubiquitin-like modifier activating enzyme 6"/>
    <property type="match status" value="1"/>
</dbReference>
<evidence type="ECO:0000256" key="12">
    <source>
        <dbReference type="ARBA" id="ARBA00022990"/>
    </source>
</evidence>
<dbReference type="GeneID" id="118410221"/>
<comment type="catalytic activity">
    <reaction evidence="1">
        <text>ATP + ubiquitin + [E1 ubiquitin-activating enzyme]-L-cysteine = AMP + diphosphate + S-ubiquitinyl-[E1 ubiquitin-activating enzyme]-L-cysteine.</text>
        <dbReference type="EC" id="6.2.1.45"/>
    </reaction>
</comment>
<evidence type="ECO:0000259" key="17">
    <source>
        <dbReference type="SMART" id="SM00985"/>
    </source>
</evidence>
<keyword evidence="10" id="KW-0067">ATP-binding</keyword>
<dbReference type="CDD" id="cd01491">
    <property type="entry name" value="Ube1_repeat1"/>
    <property type="match status" value="1"/>
</dbReference>
<dbReference type="InterPro" id="IPR035985">
    <property type="entry name" value="Ubiquitin-activating_enz"/>
</dbReference>
<dbReference type="InterPro" id="IPR042302">
    <property type="entry name" value="E1_FCCH_sf"/>
</dbReference>
<dbReference type="GO" id="GO:0019780">
    <property type="term" value="F:FAT10 activating enzyme activity"/>
    <property type="evidence" value="ECO:0000318"/>
    <property type="project" value="GO_Central"/>
</dbReference>
<evidence type="ECO:0000256" key="7">
    <source>
        <dbReference type="ARBA" id="ARBA00022723"/>
    </source>
</evidence>
<dbReference type="PRINTS" id="PR01849">
    <property type="entry name" value="UBIQUITINACT"/>
</dbReference>
<dbReference type="Pfam" id="PF16190">
    <property type="entry name" value="E1_FCCH"/>
    <property type="match status" value="1"/>
</dbReference>
<dbReference type="Proteomes" id="UP000001554">
    <property type="component" value="Chromosome 2"/>
</dbReference>
<dbReference type="GO" id="GO:0005634">
    <property type="term" value="C:nucleus"/>
    <property type="evidence" value="ECO:0000318"/>
    <property type="project" value="GO_Central"/>
</dbReference>
<comment type="subunit">
    <text evidence="13">Forms a thioester with UBD in cells stimulated with tumor necrosis factor-alpha (TNFa) and interferon-gamma (IFNg).</text>
</comment>
<keyword evidence="6" id="KW-0436">Ligase</keyword>
<dbReference type="KEGG" id="bfo:118410221"/>
<dbReference type="OrthoDB" id="10252231at2759"/>
<evidence type="ECO:0000256" key="1">
    <source>
        <dbReference type="ARBA" id="ARBA00000488"/>
    </source>
</evidence>
<dbReference type="InterPro" id="IPR000011">
    <property type="entry name" value="UBQ/SUMO-activ_enz_E1-like"/>
</dbReference>
<dbReference type="GO" id="GO:0005524">
    <property type="term" value="F:ATP binding"/>
    <property type="evidence" value="ECO:0007669"/>
    <property type="project" value="UniProtKB-KW"/>
</dbReference>
<evidence type="ECO:0000256" key="5">
    <source>
        <dbReference type="ARBA" id="ARBA00022553"/>
    </source>
</evidence>
<dbReference type="InterPro" id="IPR018965">
    <property type="entry name" value="Ub-activating_enz_E1_C"/>
</dbReference>
<dbReference type="EC" id="6.2.1.45" evidence="4"/>
<dbReference type="FunFam" id="3.50.50.80:FF:000001">
    <property type="entry name" value="ubiquitin-like modifier-activating enzyme 1"/>
    <property type="match status" value="1"/>
</dbReference>
<evidence type="ECO:0000256" key="4">
    <source>
        <dbReference type="ARBA" id="ARBA00012990"/>
    </source>
</evidence>
<name>A0A9J7KPA3_BRAFL</name>
<keyword evidence="11" id="KW-0460">Magnesium</keyword>
<dbReference type="InterPro" id="IPR019572">
    <property type="entry name" value="UBA_E1_SCCH"/>
</dbReference>
<evidence type="ECO:0000256" key="9">
    <source>
        <dbReference type="ARBA" id="ARBA00022786"/>
    </source>
</evidence>
<dbReference type="GO" id="GO:0006974">
    <property type="term" value="P:DNA damage response"/>
    <property type="evidence" value="ECO:0000318"/>
    <property type="project" value="GO_Central"/>
</dbReference>
<keyword evidence="8" id="KW-0547">Nucleotide-binding</keyword>
<evidence type="ECO:0000313" key="18">
    <source>
        <dbReference type="Proteomes" id="UP000001554"/>
    </source>
</evidence>
<dbReference type="InterPro" id="IPR000594">
    <property type="entry name" value="ThiF_NAD_FAD-bd"/>
</dbReference>
<evidence type="ECO:0000256" key="11">
    <source>
        <dbReference type="ARBA" id="ARBA00022842"/>
    </source>
</evidence>
<reference evidence="18" key="1">
    <citation type="journal article" date="2020" name="Nat. Ecol. Evol.">
        <title>Deeply conserved synteny resolves early events in vertebrate evolution.</title>
        <authorList>
            <person name="Simakov O."/>
            <person name="Marletaz F."/>
            <person name="Yue J.X."/>
            <person name="O'Connell B."/>
            <person name="Jenkins J."/>
            <person name="Brandt A."/>
            <person name="Calef R."/>
            <person name="Tung C.H."/>
            <person name="Huang T.K."/>
            <person name="Schmutz J."/>
            <person name="Satoh N."/>
            <person name="Yu J.K."/>
            <person name="Putnam N.H."/>
            <person name="Green R.E."/>
            <person name="Rokhsar D.S."/>
        </authorList>
    </citation>
    <scope>NUCLEOTIDE SEQUENCE [LARGE SCALE GENOMIC DNA]</scope>
    <source>
        <strain evidence="18">S238N-H82</strain>
    </source>
</reference>
<dbReference type="SMART" id="SM00985">
    <property type="entry name" value="UBA_e1_C"/>
    <property type="match status" value="1"/>
</dbReference>
<feature type="domain" description="Ubiquitin-activating enzyme E1 C-terminal" evidence="17">
    <location>
        <begin position="890"/>
        <end position="1010"/>
    </location>
</feature>
<dbReference type="InterPro" id="IPR038252">
    <property type="entry name" value="UBA_E1_C_sf"/>
</dbReference>
<dbReference type="GO" id="GO:0016567">
    <property type="term" value="P:protein ubiquitination"/>
    <property type="evidence" value="ECO:0000318"/>
    <property type="project" value="GO_Central"/>
</dbReference>
<evidence type="ECO:0000256" key="13">
    <source>
        <dbReference type="ARBA" id="ARBA00064529"/>
    </source>
</evidence>
<dbReference type="SUPFAM" id="SSF69572">
    <property type="entry name" value="Activating enzymes of the ubiquitin-like proteins"/>
    <property type="match status" value="2"/>
</dbReference>
<dbReference type="Pfam" id="PF00899">
    <property type="entry name" value="ThiF"/>
    <property type="match status" value="1"/>
</dbReference>
<keyword evidence="12" id="KW-0007">Acetylation</keyword>
<evidence type="ECO:0000256" key="2">
    <source>
        <dbReference type="ARBA" id="ARBA00004906"/>
    </source>
</evidence>
<feature type="compositionally biased region" description="Basic and acidic residues" evidence="16">
    <location>
        <begin position="767"/>
        <end position="782"/>
    </location>
</feature>
<dbReference type="Gene3D" id="3.10.290.60">
    <property type="entry name" value="Ubiquitin-activating enzyme E1, UFD domain"/>
    <property type="match status" value="1"/>
</dbReference>
<organism evidence="18 19">
    <name type="scientific">Branchiostoma floridae</name>
    <name type="common">Florida lancelet</name>
    <name type="synonym">Amphioxus</name>
    <dbReference type="NCBI Taxonomy" id="7739"/>
    <lineage>
        <taxon>Eukaryota</taxon>
        <taxon>Metazoa</taxon>
        <taxon>Chordata</taxon>
        <taxon>Cephalochordata</taxon>
        <taxon>Leptocardii</taxon>
        <taxon>Amphioxiformes</taxon>
        <taxon>Branchiostomatidae</taxon>
        <taxon>Branchiostoma</taxon>
    </lineage>
</organism>
<dbReference type="CDD" id="cd01490">
    <property type="entry name" value="Ube1_repeat2"/>
    <property type="match status" value="1"/>
</dbReference>
<keyword evidence="9" id="KW-0833">Ubl conjugation pathway</keyword>
<keyword evidence="5" id="KW-0597">Phosphoprotein</keyword>
<dbReference type="Gene3D" id="2.40.30.180">
    <property type="entry name" value="Ubiquitin-activating enzyme E1, FCCH domain"/>
    <property type="match status" value="1"/>
</dbReference>
<dbReference type="FunFam" id="1.10.10.2660:FF:000003">
    <property type="entry name" value="ubiquitin-like modifier-activating enzyme 6 isoform X1"/>
    <property type="match status" value="1"/>
</dbReference>
<evidence type="ECO:0000256" key="10">
    <source>
        <dbReference type="ARBA" id="ARBA00022840"/>
    </source>
</evidence>
<gene>
    <name evidence="19" type="primary">LOC118410221</name>
</gene>
<dbReference type="PANTHER" id="PTHR10953:SF186">
    <property type="entry name" value="UBIQUITIN-LIKE MODIFIER-ACTIVATING ENZYME 6"/>
    <property type="match status" value="1"/>
</dbReference>
<dbReference type="OMA" id="WSHCVEL"/>
<sequence>MDTMEIDDALYSRQRYVLGDSAMVRMARSSVFLSGLGGLGVEVAKNIVLAGIKSLTVHDTKTATVADLGTQFFLREGDIKEGKNRAEASVGRLAELNPYVTVKASTSPLGEDTDLAFLKEYQCVVLTEASLDLQLKVNSFCRTQDPPIKFVTGDVYGVFCCCFCDFGDEFEVRDATGEEPKEVFVAKVTKASPGVVTCLENRMHGFETGDVVTFKEVTGMDALNGTSHKISVISSYAFSICDTTDEKYQPYKHGGIARQVKVPTTVNFDSLEKQLTSPNLLIVDFAKMQAPSTVHLGMWALHMFQKEHSRLPKPGNSDDAAKLLEFAQSLNSKMHEKVEDVDSRLLKWLSYTAQGCFAPLTAAMGGILAQEVLKALTGKFTPLKQWLYMDSVEVCQDLESKLGSLQPKGDRNDALRMCIGEELLKKLASLKLFMVGCGAIGCEMLKNYALMGIASAENGMITITDNDLIEKSNLNRQFLFRPHHIRQPKSTTAAASALEINPDLHIDPHQHKVCPDTEEKVYNDTFFESQDLCVNALDNVEARRYMDSRCVSNQRALLESGTMGPKGHVQTIVPHLTESYGSQRDPVDHDVPYCTLKSFPAVIEHTIQWARDKFESMYSQKPSLYNKFWSTNGSPEEILQTLKGGAQLDGAVQCVKLLKNRPHRWADCVTMARVKFEKYFNHKAKQLLHTFPLDTAMKDGTLFWQSPKRPPKPVDFDSDDELHILFVMSCSRLLAGLCNIPVTDEDLTKAALLELLTTIEVPEFRPKSKTIETDESAKKPDQEEFSGDEVERSIHNLEKLLKERNLNSNTLQMVPAVFEKDDDSNGHIDFITACSNLRARMYSIEEADRLKTKRIAGRIVPAIATTTAAVAGLVSIELVKVVLGSPLEHYRNCFLNLALPVMVFSEPAPPEKSVIREGLTVTLWDKWDIHGNKDFTLKQFLGYFKEKHGFEATMVVYGVKMVYVPIMPGHKKRLPQTMVKLIKPGAEKKYVDLTVSFEGEDGEDIPGPPVRYFFHL</sequence>
<dbReference type="Pfam" id="PF09358">
    <property type="entry name" value="E1_UFD"/>
    <property type="match status" value="1"/>
</dbReference>
<dbReference type="InterPro" id="IPR018075">
    <property type="entry name" value="UBQ-activ_enz_E1"/>
</dbReference>
<comment type="similarity">
    <text evidence="3">Belongs to the ubiquitin-activating E1 family.</text>
</comment>
<proteinExistence type="inferred from homology"/>
<dbReference type="FunFam" id="3.40.50.720:FF:000015">
    <property type="entry name" value="Ubiquitin-activating enzyme E1 1"/>
    <property type="match status" value="1"/>
</dbReference>
<evidence type="ECO:0000256" key="14">
    <source>
        <dbReference type="ARBA" id="ARBA00068491"/>
    </source>
</evidence>
<reference evidence="19" key="2">
    <citation type="submission" date="2025-08" db="UniProtKB">
        <authorList>
            <consortium name="RefSeq"/>
        </authorList>
    </citation>
    <scope>IDENTIFICATION</scope>
    <source>
        <strain evidence="19">S238N-H82</strain>
        <tissue evidence="19">Testes</tissue>
    </source>
</reference>
<dbReference type="Pfam" id="PF10585">
    <property type="entry name" value="UBA_E1_SCCH"/>
    <property type="match status" value="1"/>
</dbReference>
<dbReference type="InterPro" id="IPR045886">
    <property type="entry name" value="ThiF/MoeB/HesA"/>
</dbReference>
<dbReference type="NCBIfam" id="TIGR01408">
    <property type="entry name" value="Ube1"/>
    <property type="match status" value="1"/>
</dbReference>
<evidence type="ECO:0000256" key="15">
    <source>
        <dbReference type="ARBA" id="ARBA00079238"/>
    </source>
</evidence>
<dbReference type="Gene3D" id="3.40.50.720">
    <property type="entry name" value="NAD(P)-binding Rossmann-like Domain"/>
    <property type="match status" value="1"/>
</dbReference>
<dbReference type="Pfam" id="PF16191">
    <property type="entry name" value="E1_4HB"/>
    <property type="match status" value="1"/>
</dbReference>
<dbReference type="InterPro" id="IPR042063">
    <property type="entry name" value="Ubi_acti_E1_SCCH"/>
</dbReference>
<evidence type="ECO:0000256" key="8">
    <source>
        <dbReference type="ARBA" id="ARBA00022741"/>
    </source>
</evidence>
<dbReference type="InterPro" id="IPR042449">
    <property type="entry name" value="Ub-E1_IAD_1"/>
</dbReference>
<dbReference type="FunFam" id="2.40.30.180:FF:000002">
    <property type="entry name" value="Ubiquitin-activating enzyme E1 2"/>
    <property type="match status" value="1"/>
</dbReference>
<keyword evidence="7" id="KW-0479">Metal-binding</keyword>
<comment type="pathway">
    <text evidence="2">Protein modification; protein ubiquitination.</text>
</comment>
<dbReference type="GO" id="GO:0005737">
    <property type="term" value="C:cytoplasm"/>
    <property type="evidence" value="ECO:0000318"/>
    <property type="project" value="GO_Central"/>
</dbReference>
<dbReference type="Gene3D" id="1.10.10.2660">
    <property type="entry name" value="Ubiquitin-activating enzyme E1, SCCH domain"/>
    <property type="match status" value="1"/>
</dbReference>
<protein>
    <recommendedName>
        <fullName evidence="14">Ubiquitin-like modifier-activating enzyme 6</fullName>
        <ecNumber evidence="4">6.2.1.45</ecNumber>
    </recommendedName>
    <alternativeName>
        <fullName evidence="15">Ubiquitin-activating enzyme E1-like protein 2</fullName>
    </alternativeName>
</protein>
<keyword evidence="18" id="KW-1185">Reference proteome</keyword>
<dbReference type="GO" id="GO:0046872">
    <property type="term" value="F:metal ion binding"/>
    <property type="evidence" value="ECO:0007669"/>
    <property type="project" value="UniProtKB-KW"/>
</dbReference>
<dbReference type="PANTHER" id="PTHR10953">
    <property type="entry name" value="UBIQUITIN-ACTIVATING ENZYME E1"/>
    <property type="match status" value="1"/>
</dbReference>
<dbReference type="Gene3D" id="3.40.50.12550">
    <property type="entry name" value="Ubiquitin-activating enzyme E1, inactive adenylation domain, subdomain 2"/>
    <property type="match status" value="1"/>
</dbReference>
<dbReference type="RefSeq" id="XP_035667676.1">
    <property type="nucleotide sequence ID" value="XM_035811783.1"/>
</dbReference>
<evidence type="ECO:0000256" key="6">
    <source>
        <dbReference type="ARBA" id="ARBA00022598"/>
    </source>
</evidence>
<dbReference type="GO" id="GO:0006511">
    <property type="term" value="P:ubiquitin-dependent protein catabolic process"/>
    <property type="evidence" value="ECO:0000318"/>
    <property type="project" value="GO_Central"/>
</dbReference>
<accession>A0A9J7KPA3</accession>
<dbReference type="GO" id="GO:0004839">
    <property type="term" value="F:ubiquitin activating enzyme activity"/>
    <property type="evidence" value="ECO:0000318"/>
    <property type="project" value="GO_Central"/>
</dbReference>
<dbReference type="InterPro" id="IPR032420">
    <property type="entry name" value="E1_4HB"/>
</dbReference>
<evidence type="ECO:0000313" key="19">
    <source>
        <dbReference type="RefSeq" id="XP_035667676.1"/>
    </source>
</evidence>
<evidence type="ECO:0000256" key="3">
    <source>
        <dbReference type="ARBA" id="ARBA00005673"/>
    </source>
</evidence>